<dbReference type="GO" id="GO:0004601">
    <property type="term" value="F:peroxidase activity"/>
    <property type="evidence" value="ECO:0007669"/>
    <property type="project" value="UniProtKB-KW"/>
</dbReference>
<dbReference type="PRINTS" id="PR00412">
    <property type="entry name" value="EPOXHYDRLASE"/>
</dbReference>
<reference evidence="6 7" key="1">
    <citation type="submission" date="2017-12" db="EMBL/GenBank/DDBJ databases">
        <title>Population genomics insights into the ecological differentiation and adaptive evolution in streptomycetes.</title>
        <authorList>
            <person name="Li Y."/>
            <person name="Huang Y."/>
        </authorList>
    </citation>
    <scope>NUCLEOTIDE SEQUENCE [LARGE SCALE GENOMIC DNA]</scope>
    <source>
        <strain evidence="5 6">FXJ.2339</strain>
        <strain evidence="4 7">NBRC 100770</strain>
    </source>
</reference>
<dbReference type="GO" id="GO:0016787">
    <property type="term" value="F:hydrolase activity"/>
    <property type="evidence" value="ECO:0007669"/>
    <property type="project" value="UniProtKB-KW"/>
</dbReference>
<dbReference type="Proteomes" id="UP001051844">
    <property type="component" value="Unassembled WGS sequence"/>
</dbReference>
<evidence type="ECO:0000313" key="5">
    <source>
        <dbReference type="EMBL" id="RZE38789.1"/>
    </source>
</evidence>
<organism evidence="4 7">
    <name type="scientific">Streptomyces albidoflavus</name>
    <dbReference type="NCBI Taxonomy" id="1886"/>
    <lineage>
        <taxon>Bacteria</taxon>
        <taxon>Bacillati</taxon>
        <taxon>Actinomycetota</taxon>
        <taxon>Actinomycetes</taxon>
        <taxon>Kitasatosporales</taxon>
        <taxon>Streptomycetaceae</taxon>
        <taxon>Streptomyces</taxon>
        <taxon>Streptomyces albidoflavus group</taxon>
    </lineage>
</organism>
<dbReference type="RefSeq" id="WP_059213388.1">
    <property type="nucleotide sequence ID" value="NZ_BNDZ01000005.1"/>
</dbReference>
<dbReference type="Proteomes" id="UP000292693">
    <property type="component" value="Unassembled WGS sequence"/>
</dbReference>
<evidence type="ECO:0000259" key="2">
    <source>
        <dbReference type="Pfam" id="PF12697"/>
    </source>
</evidence>
<name>A0A126Y6V4_9ACTN</name>
<gene>
    <name evidence="5" type="ORF">C0Q91_18285</name>
    <name evidence="4" type="ORF">C0Q92_18230</name>
    <name evidence="3" type="ORF">ScoT_37960</name>
</gene>
<evidence type="ECO:0000313" key="6">
    <source>
        <dbReference type="Proteomes" id="UP000292095"/>
    </source>
</evidence>
<evidence type="ECO:0000313" key="7">
    <source>
        <dbReference type="Proteomes" id="UP000292693"/>
    </source>
</evidence>
<comment type="caution">
    <text evidence="4">The sequence shown here is derived from an EMBL/GenBank/DDBJ whole genome shotgun (WGS) entry which is preliminary data.</text>
</comment>
<dbReference type="AlphaFoldDB" id="A0A126Y6V4"/>
<dbReference type="Gene3D" id="3.40.50.1820">
    <property type="entry name" value="alpha/beta hydrolase"/>
    <property type="match status" value="1"/>
</dbReference>
<keyword evidence="4" id="KW-0378">Hydrolase</keyword>
<dbReference type="PANTHER" id="PTHR43433">
    <property type="entry name" value="HYDROLASE, ALPHA/BETA FOLD FAMILY PROTEIN"/>
    <property type="match status" value="1"/>
</dbReference>
<reference evidence="3" key="2">
    <citation type="submission" date="2022-09" db="EMBL/GenBank/DDBJ databases">
        <title>Whole genome shotgun sequence of Streptomyces albidoflavus NBRC 12854.</title>
        <authorList>
            <person name="Komaki H."/>
            <person name="Tamura T."/>
        </authorList>
    </citation>
    <scope>NUCLEOTIDE SEQUENCE</scope>
    <source>
        <strain evidence="3">NBRC 12854</strain>
    </source>
</reference>
<dbReference type="InterPro" id="IPR029058">
    <property type="entry name" value="AB_hydrolase_fold"/>
</dbReference>
<sequence length="269" mass="29140">MPIERINGIRLHYEESGSGEPVVMVMGSGAGGRSWHLHQVPALRAAGYRVVTFDNRGIPPTDACAEGFTVDDMVADTAGLIEHLRLGPCRLVGTSLGAHVAQELCLARPELVSQVALLATRGRDDAMRRAQSRAEREFHDAGGVLTPLYGATVRALQNLSPATLRSEKEIQDWLDIFEMAPLSGAPGHRAQLGIDMTADRLPAYRRITTPCLVVGFADDLILPAHLGREVADAIPGARYVEVADAGHYGYLERPDQVNNALLDFFAQRA</sequence>
<evidence type="ECO:0000313" key="3">
    <source>
        <dbReference type="EMBL" id="GHI47622.1"/>
    </source>
</evidence>
<keyword evidence="1" id="KW-0560">Oxidoreductase</keyword>
<dbReference type="SUPFAM" id="SSF53474">
    <property type="entry name" value="alpha/beta-Hydrolases"/>
    <property type="match status" value="1"/>
</dbReference>
<dbReference type="InterPro" id="IPR050471">
    <property type="entry name" value="AB_hydrolase"/>
</dbReference>
<dbReference type="Proteomes" id="UP000292095">
    <property type="component" value="Unassembled WGS sequence"/>
</dbReference>
<dbReference type="InterPro" id="IPR000639">
    <property type="entry name" value="Epox_hydrolase-like"/>
</dbReference>
<dbReference type="Pfam" id="PF12697">
    <property type="entry name" value="Abhydrolase_6"/>
    <property type="match status" value="1"/>
</dbReference>
<proteinExistence type="predicted"/>
<evidence type="ECO:0000313" key="4">
    <source>
        <dbReference type="EMBL" id="RZE21276.1"/>
    </source>
</evidence>
<dbReference type="EMBL" id="PKLK01000019">
    <property type="protein sequence ID" value="RZE38789.1"/>
    <property type="molecule type" value="Genomic_DNA"/>
</dbReference>
<keyword evidence="1" id="KW-0575">Peroxidase</keyword>
<dbReference type="GeneID" id="97269229"/>
<accession>A0A0X3WVD2</accession>
<dbReference type="EMBL" id="PKLL01000021">
    <property type="protein sequence ID" value="RZE21276.1"/>
    <property type="molecule type" value="Genomic_DNA"/>
</dbReference>
<protein>
    <submittedName>
        <fullName evidence="3 4">Hydrolase</fullName>
    </submittedName>
</protein>
<dbReference type="PRINTS" id="PR00111">
    <property type="entry name" value="ABHYDROLASE"/>
</dbReference>
<dbReference type="PANTHER" id="PTHR43433:SF5">
    <property type="entry name" value="AB HYDROLASE-1 DOMAIN-CONTAINING PROTEIN"/>
    <property type="match status" value="1"/>
</dbReference>
<dbReference type="EMBL" id="BNDZ01000005">
    <property type="protein sequence ID" value="GHI47622.1"/>
    <property type="molecule type" value="Genomic_DNA"/>
</dbReference>
<accession>A0A126Y6V4</accession>
<evidence type="ECO:0000256" key="1">
    <source>
        <dbReference type="ARBA" id="ARBA00022559"/>
    </source>
</evidence>
<dbReference type="InterPro" id="IPR000073">
    <property type="entry name" value="AB_hydrolase_1"/>
</dbReference>
<feature type="domain" description="AB hydrolase-1" evidence="2">
    <location>
        <begin position="23"/>
        <end position="259"/>
    </location>
</feature>